<keyword evidence="13" id="KW-1185">Reference proteome</keyword>
<proteinExistence type="predicted"/>
<keyword evidence="7" id="KW-0675">Receptor</keyword>
<dbReference type="GO" id="GO:0001609">
    <property type="term" value="F:G protein-coupled adenosine receptor activity"/>
    <property type="evidence" value="ECO:0000318"/>
    <property type="project" value="GO_Central"/>
</dbReference>
<dbReference type="AlphaFoldDB" id="A7SKI1"/>
<name>A7SKI1_NEMVE</name>
<dbReference type="PANTHER" id="PTHR24246">
    <property type="entry name" value="OLFACTORY RECEPTOR AND ADENOSINE RECEPTOR"/>
    <property type="match status" value="1"/>
</dbReference>
<feature type="transmembrane region" description="Helical" evidence="10">
    <location>
        <begin position="60"/>
        <end position="82"/>
    </location>
</feature>
<evidence type="ECO:0000313" key="12">
    <source>
        <dbReference type="EMBL" id="EDO35760.1"/>
    </source>
</evidence>
<evidence type="ECO:0000256" key="7">
    <source>
        <dbReference type="ARBA" id="ARBA00023170"/>
    </source>
</evidence>
<dbReference type="Pfam" id="PF00001">
    <property type="entry name" value="7tm_1"/>
    <property type="match status" value="1"/>
</dbReference>
<keyword evidence="3 10" id="KW-0812">Transmembrane</keyword>
<dbReference type="eggNOG" id="KOG3656">
    <property type="taxonomic scope" value="Eukaryota"/>
</dbReference>
<feature type="transmembrane region" description="Helical" evidence="10">
    <location>
        <begin position="257"/>
        <end position="278"/>
    </location>
</feature>
<dbReference type="GO" id="GO:0005886">
    <property type="term" value="C:plasma membrane"/>
    <property type="evidence" value="ECO:0000318"/>
    <property type="project" value="GO_Central"/>
</dbReference>
<keyword evidence="8" id="KW-0325">Glycoprotein</keyword>
<evidence type="ECO:0000256" key="6">
    <source>
        <dbReference type="ARBA" id="ARBA00023136"/>
    </source>
</evidence>
<keyword evidence="9" id="KW-0807">Transducer</keyword>
<feature type="transmembrane region" description="Helical" evidence="10">
    <location>
        <begin position="216"/>
        <end position="237"/>
    </location>
</feature>
<evidence type="ECO:0000256" key="1">
    <source>
        <dbReference type="ARBA" id="ARBA00004651"/>
    </source>
</evidence>
<feature type="transmembrane region" description="Helical" evidence="10">
    <location>
        <begin position="138"/>
        <end position="160"/>
    </location>
</feature>
<feature type="domain" description="G-protein coupled receptors family 1 profile" evidence="11">
    <location>
        <begin position="40"/>
        <end position="276"/>
    </location>
</feature>
<dbReference type="CDD" id="cd00637">
    <property type="entry name" value="7tm_classA_rhodopsin-like"/>
    <property type="match status" value="1"/>
</dbReference>
<evidence type="ECO:0000256" key="3">
    <source>
        <dbReference type="ARBA" id="ARBA00022692"/>
    </source>
</evidence>
<keyword evidence="5" id="KW-0297">G-protein coupled receptor</keyword>
<feature type="transmembrane region" description="Helical" evidence="10">
    <location>
        <begin position="102"/>
        <end position="126"/>
    </location>
</feature>
<protein>
    <recommendedName>
        <fullName evidence="11">G-protein coupled receptors family 1 profile domain-containing protein</fullName>
    </recommendedName>
</protein>
<dbReference type="GO" id="GO:0007186">
    <property type="term" value="P:G protein-coupled receptor signaling pathway"/>
    <property type="evidence" value="ECO:0000318"/>
    <property type="project" value="GO_Central"/>
</dbReference>
<evidence type="ECO:0000256" key="4">
    <source>
        <dbReference type="ARBA" id="ARBA00022989"/>
    </source>
</evidence>
<dbReference type="PANTHER" id="PTHR24246:SF27">
    <property type="entry name" value="ADENOSINE RECEPTOR, ISOFORM A"/>
    <property type="match status" value="1"/>
</dbReference>
<dbReference type="InParanoid" id="A7SKI1"/>
<feature type="transmembrane region" description="Helical" evidence="10">
    <location>
        <begin position="172"/>
        <end position="195"/>
    </location>
</feature>
<dbReference type="HOGENOM" id="CLU_009579_16_2_1"/>
<feature type="transmembrane region" description="Helical" evidence="10">
    <location>
        <begin position="27"/>
        <end position="48"/>
    </location>
</feature>
<dbReference type="PROSITE" id="PS50262">
    <property type="entry name" value="G_PROTEIN_RECEP_F1_2"/>
    <property type="match status" value="1"/>
</dbReference>
<dbReference type="Gene3D" id="1.20.1070.10">
    <property type="entry name" value="Rhodopsin 7-helix transmembrane proteins"/>
    <property type="match status" value="1"/>
</dbReference>
<evidence type="ECO:0000256" key="2">
    <source>
        <dbReference type="ARBA" id="ARBA00022475"/>
    </source>
</evidence>
<dbReference type="SMART" id="SM01381">
    <property type="entry name" value="7TM_GPCR_Srsx"/>
    <property type="match status" value="1"/>
</dbReference>
<evidence type="ECO:0000259" key="11">
    <source>
        <dbReference type="PROSITE" id="PS50262"/>
    </source>
</evidence>
<dbReference type="SUPFAM" id="SSF81321">
    <property type="entry name" value="Family A G protein-coupled receptor-like"/>
    <property type="match status" value="1"/>
</dbReference>
<dbReference type="KEGG" id="nve:5507174"/>
<dbReference type="OrthoDB" id="10011551at2759"/>
<keyword evidence="2" id="KW-1003">Cell membrane</keyword>
<dbReference type="InterPro" id="IPR017452">
    <property type="entry name" value="GPCR_Rhodpsn_7TM"/>
</dbReference>
<dbReference type="OMA" id="AVIPHEV"/>
<dbReference type="Proteomes" id="UP000001593">
    <property type="component" value="Unassembled WGS sequence"/>
</dbReference>
<evidence type="ECO:0000256" key="5">
    <source>
        <dbReference type="ARBA" id="ARBA00023040"/>
    </source>
</evidence>
<gene>
    <name evidence="12" type="ORF">NEMVEDRAFT_v1g213681</name>
</gene>
<evidence type="ECO:0000256" key="9">
    <source>
        <dbReference type="ARBA" id="ARBA00023224"/>
    </source>
</evidence>
<comment type="subcellular location">
    <subcellularLocation>
        <location evidence="1">Cell membrane</location>
        <topology evidence="1">Multi-pass membrane protein</topology>
    </subcellularLocation>
</comment>
<organism evidence="12 13">
    <name type="scientific">Nematostella vectensis</name>
    <name type="common">Starlet sea anemone</name>
    <dbReference type="NCBI Taxonomy" id="45351"/>
    <lineage>
        <taxon>Eukaryota</taxon>
        <taxon>Metazoa</taxon>
        <taxon>Cnidaria</taxon>
        <taxon>Anthozoa</taxon>
        <taxon>Hexacorallia</taxon>
        <taxon>Actiniaria</taxon>
        <taxon>Edwardsiidae</taxon>
        <taxon>Nematostella</taxon>
    </lineage>
</organism>
<dbReference type="PhylomeDB" id="A7SKI1"/>
<accession>A7SKI1</accession>
<dbReference type="InterPro" id="IPR000276">
    <property type="entry name" value="GPCR_Rhodpsn"/>
</dbReference>
<reference evidence="12 13" key="1">
    <citation type="journal article" date="2007" name="Science">
        <title>Sea anemone genome reveals ancestral eumetazoan gene repertoire and genomic organization.</title>
        <authorList>
            <person name="Putnam N.H."/>
            <person name="Srivastava M."/>
            <person name="Hellsten U."/>
            <person name="Dirks B."/>
            <person name="Chapman J."/>
            <person name="Salamov A."/>
            <person name="Terry A."/>
            <person name="Shapiro H."/>
            <person name="Lindquist E."/>
            <person name="Kapitonov V.V."/>
            <person name="Jurka J."/>
            <person name="Genikhovich G."/>
            <person name="Grigoriev I.V."/>
            <person name="Lucas S.M."/>
            <person name="Steele R.E."/>
            <person name="Finnerty J.R."/>
            <person name="Technau U."/>
            <person name="Martindale M.Q."/>
            <person name="Rokhsar D.S."/>
        </authorList>
    </citation>
    <scope>NUCLEOTIDE SEQUENCE [LARGE SCALE GENOMIC DNA]</scope>
    <source>
        <strain evidence="13">CH2 X CH6</strain>
    </source>
</reference>
<keyword evidence="6 10" id="KW-0472">Membrane</keyword>
<keyword evidence="4 10" id="KW-1133">Transmembrane helix</keyword>
<dbReference type="PRINTS" id="PR00237">
    <property type="entry name" value="GPCRRHODOPSN"/>
</dbReference>
<evidence type="ECO:0000256" key="8">
    <source>
        <dbReference type="ARBA" id="ARBA00023180"/>
    </source>
</evidence>
<evidence type="ECO:0000313" key="13">
    <source>
        <dbReference type="Proteomes" id="UP000001593"/>
    </source>
</evidence>
<evidence type="ECO:0000256" key="10">
    <source>
        <dbReference type="SAM" id="Phobius"/>
    </source>
</evidence>
<dbReference type="EMBL" id="DS469688">
    <property type="protein sequence ID" value="EDO35760.1"/>
    <property type="molecule type" value="Genomic_DNA"/>
</dbReference>
<sequence>MNLTTVTPSTTTPTVTPSDRQYFLSKVISYAAVSVLIIAGNLLCLVVFLRTPQMRRKRAYYLLISLSIADALVGISLVEKIALEVQTPSYNINTNQLGSLLYYLASPCSLYNLAAISVERFIVTVFPIYHRTTGMGMYLALVGVPWLMGVTVLLLFILAYKVAVIPHEVVTYSRITIVISLLIIIIAYTALALKLKYAELKINSSNPQAQVLRDRKLAFTLIIVTLFSLITWAPYGVYITVLAYCRDCKSRPYARELYLALNLLRYLNSGINVIIYMVRMPEFKRDVVRILPASSSASRSRQAVLGTGDTSM</sequence>